<accession>A0A2T5FTL9</accession>
<dbReference type="EMBL" id="NWBU01000018">
    <property type="protein sequence ID" value="PTQ07412.1"/>
    <property type="molecule type" value="Genomic_DNA"/>
</dbReference>
<evidence type="ECO:0000313" key="3">
    <source>
        <dbReference type="Proteomes" id="UP000244162"/>
    </source>
</evidence>
<proteinExistence type="predicted"/>
<evidence type="ECO:0000313" key="2">
    <source>
        <dbReference type="EMBL" id="PTQ07412.1"/>
    </source>
</evidence>
<evidence type="ECO:0000256" key="1">
    <source>
        <dbReference type="SAM" id="Phobius"/>
    </source>
</evidence>
<name>A0A2T5FTL9_9SPHN</name>
<keyword evidence="1" id="KW-1133">Transmembrane helix</keyword>
<comment type="caution">
    <text evidence="2">The sequence shown here is derived from an EMBL/GenBank/DDBJ whole genome shotgun (WGS) entry which is preliminary data.</text>
</comment>
<feature type="transmembrane region" description="Helical" evidence="1">
    <location>
        <begin position="97"/>
        <end position="125"/>
    </location>
</feature>
<dbReference type="RefSeq" id="WP_107970132.1">
    <property type="nucleotide sequence ID" value="NZ_NWBU01000018.1"/>
</dbReference>
<organism evidence="2 3">
    <name type="scientific">Sphingomonas oleivorans</name>
    <dbReference type="NCBI Taxonomy" id="1735121"/>
    <lineage>
        <taxon>Bacteria</taxon>
        <taxon>Pseudomonadati</taxon>
        <taxon>Pseudomonadota</taxon>
        <taxon>Alphaproteobacteria</taxon>
        <taxon>Sphingomonadales</taxon>
        <taxon>Sphingomonadaceae</taxon>
        <taxon>Sphingomonas</taxon>
    </lineage>
</organism>
<feature type="transmembrane region" description="Helical" evidence="1">
    <location>
        <begin position="56"/>
        <end position="77"/>
    </location>
</feature>
<sequence>MIGKLHARAQQLRATLWTMIVPPSAWAAHFLACYLLAAITCAKLGRTAPVDRTHLIVGGFTLLALLVIAASAFIAWAQRRIEGDPPPHDDSTDEDRLRFLATATLMLAALSAVAVIYVAASALFFEDCR</sequence>
<reference evidence="2 3" key="1">
    <citation type="submission" date="2017-09" db="EMBL/GenBank/DDBJ databases">
        <title>Sphingomonas panjinensis sp.nov., isolated from oil-contaminated soil.</title>
        <authorList>
            <person name="Wang L."/>
            <person name="Chen L."/>
        </authorList>
    </citation>
    <scope>NUCLEOTIDE SEQUENCE [LARGE SCALE GENOMIC DNA]</scope>
    <source>
        <strain evidence="2 3">FW-11</strain>
    </source>
</reference>
<evidence type="ECO:0008006" key="4">
    <source>
        <dbReference type="Google" id="ProtNLM"/>
    </source>
</evidence>
<keyword evidence="3" id="KW-1185">Reference proteome</keyword>
<protein>
    <recommendedName>
        <fullName evidence="4">Transmembrane protein</fullName>
    </recommendedName>
</protein>
<keyword evidence="1" id="KW-0472">Membrane</keyword>
<feature type="transmembrane region" description="Helical" evidence="1">
    <location>
        <begin position="26"/>
        <end position="44"/>
    </location>
</feature>
<dbReference type="OrthoDB" id="7264282at2"/>
<dbReference type="AlphaFoldDB" id="A0A2T5FTL9"/>
<dbReference type="Proteomes" id="UP000244162">
    <property type="component" value="Unassembled WGS sequence"/>
</dbReference>
<gene>
    <name evidence="2" type="ORF">CLG96_17875</name>
</gene>
<keyword evidence="1" id="KW-0812">Transmembrane</keyword>